<organism evidence="3 4">
    <name type="scientific">Paracoccidioides brasiliensis</name>
    <dbReference type="NCBI Taxonomy" id="121759"/>
    <lineage>
        <taxon>Eukaryota</taxon>
        <taxon>Fungi</taxon>
        <taxon>Dikarya</taxon>
        <taxon>Ascomycota</taxon>
        <taxon>Pezizomycotina</taxon>
        <taxon>Eurotiomycetes</taxon>
        <taxon>Eurotiomycetidae</taxon>
        <taxon>Onygenales</taxon>
        <taxon>Ajellomycetaceae</taxon>
        <taxon>Paracoccidioides</taxon>
    </lineage>
</organism>
<feature type="compositionally biased region" description="Polar residues" evidence="1">
    <location>
        <begin position="871"/>
        <end position="882"/>
    </location>
</feature>
<feature type="region of interest" description="Disordered" evidence="1">
    <location>
        <begin position="172"/>
        <end position="284"/>
    </location>
</feature>
<protein>
    <recommendedName>
        <fullName evidence="2">AHC1-like C2H2 zinc-finger domain-containing protein</fullName>
    </recommendedName>
</protein>
<evidence type="ECO:0000313" key="4">
    <source>
        <dbReference type="Proteomes" id="UP000242814"/>
    </source>
</evidence>
<dbReference type="Proteomes" id="UP000242814">
    <property type="component" value="Unassembled WGS sequence"/>
</dbReference>
<gene>
    <name evidence="3" type="ORF">ACO22_05768</name>
</gene>
<feature type="compositionally biased region" description="Acidic residues" evidence="1">
    <location>
        <begin position="773"/>
        <end position="782"/>
    </location>
</feature>
<dbReference type="VEuPathDB" id="FungiDB:PABG_00583"/>
<dbReference type="Pfam" id="PF25909">
    <property type="entry name" value="zf-C2H2_AHC1"/>
    <property type="match status" value="1"/>
</dbReference>
<feature type="region of interest" description="Disordered" evidence="1">
    <location>
        <begin position="549"/>
        <end position="594"/>
    </location>
</feature>
<evidence type="ECO:0000256" key="1">
    <source>
        <dbReference type="SAM" id="MobiDB-lite"/>
    </source>
</evidence>
<comment type="caution">
    <text evidence="3">The sequence shown here is derived from an EMBL/GenBank/DDBJ whole genome shotgun (WGS) entry which is preliminary data.</text>
</comment>
<reference evidence="3 4" key="1">
    <citation type="submission" date="2016-06" db="EMBL/GenBank/DDBJ databases">
        <authorList>
            <person name="Kjaerup R.B."/>
            <person name="Dalgaard T.S."/>
            <person name="Juul-Madsen H.R."/>
        </authorList>
    </citation>
    <scope>NUCLEOTIDE SEQUENCE [LARGE SCALE GENOMIC DNA]</scope>
    <source>
        <strain evidence="3 4">Pb300</strain>
    </source>
</reference>
<accession>A0A1D2J9D3</accession>
<feature type="compositionally biased region" description="Pro residues" evidence="1">
    <location>
        <begin position="263"/>
        <end position="280"/>
    </location>
</feature>
<proteinExistence type="predicted"/>
<feature type="region of interest" description="Disordered" evidence="1">
    <location>
        <begin position="402"/>
        <end position="454"/>
    </location>
</feature>
<feature type="domain" description="AHC1-like C2H2 zinc-finger" evidence="2">
    <location>
        <begin position="457"/>
        <end position="502"/>
    </location>
</feature>
<dbReference type="EMBL" id="LZYO01000271">
    <property type="protein sequence ID" value="ODH20944.1"/>
    <property type="molecule type" value="Genomic_DNA"/>
</dbReference>
<feature type="compositionally biased region" description="Low complexity" evidence="1">
    <location>
        <begin position="402"/>
        <end position="411"/>
    </location>
</feature>
<feature type="compositionally biased region" description="Polar residues" evidence="1">
    <location>
        <begin position="426"/>
        <end position="445"/>
    </location>
</feature>
<dbReference type="VEuPathDB" id="FungiDB:PADG_03013"/>
<evidence type="ECO:0000313" key="3">
    <source>
        <dbReference type="EMBL" id="ODH20944.1"/>
    </source>
</evidence>
<name>A0A1D2J9D3_PARBR</name>
<feature type="compositionally biased region" description="Acidic residues" evidence="1">
    <location>
        <begin position="797"/>
        <end position="809"/>
    </location>
</feature>
<dbReference type="AlphaFoldDB" id="A0A1D2J9D3"/>
<feature type="compositionally biased region" description="Polar residues" evidence="1">
    <location>
        <begin position="752"/>
        <end position="770"/>
    </location>
</feature>
<feature type="compositionally biased region" description="Low complexity" evidence="1">
    <location>
        <begin position="718"/>
        <end position="732"/>
    </location>
</feature>
<sequence>MYVIPETNNINEAEGRQERGTLTIIWALTVLPLLQYNLPYLHLPQALAIYSGYLTPHLSPTTTASTSCLPQSPSPAVTSLGPWTVAVRAAYVICPHIRLSQRITYRACYPPLPFAPGWIYPALRATKERSGWKSIVAIGVLSHGMFRLLPWSSVAGGNKVTAEEVKMLAAPQRRSSIADNPALHKLKRKRANSGETDTSVPEPTHLSRIYLRPQEASGNAKLTPSQPPSSVVKVQSPDRSTQGDIPRRNSLKATSQIKESGDMPPPNTVKPDPEPTPPAGTVPKMDTETLRQTLESQLSLEILLKHDELRLIDQEMGKCQVALDQLRRCSEIPYPGSNVAGLSSNVSSGTGSAVLPIRPGPPPISPSPWGVTEGPYSRHYAKWLLPDPRFDGGEVESAVHASAVSGSGADGRTTRASWSEPGVTGTLRSQRSSAGTKLQALSSGYPQPKDKAGPMIIKRKSDGQLVKLVCLDCRRDNFSSTQGFINHCRIAHNRNFASHDAAAAASGEPVEVDEAGMVIGNNNDVPAGTAAGYVHPLIRSAHLVGSAAQPGMRRAFSQGQLAKRSGDSSTSRDGSNQAEKASSSQSQSTPNLNKPQLQKISVVPLSPSFKASPVTPNLSSLMQRRGMSVDLLDIVDDALTKTVMAMLSSDDEFSEGLDDENEQPNHDRSRLSVRGSRLPARTIVSPSQPPRPGSRKGIDKPSRKPQPSPIPPTPTPQRPSYRSPYSPTTGSSVAPGIEHERCQGNDIDSMVDTISSELSPNTVESNQAPSLVSDDEDYEAPSESESPSPSPSAVSDEGPDNIEVQDGDDGTTGGANVPTAATSDAKPGPEITSPSKHHHDHHHPSPVSREVPVYKRKASSKVKGGVKNAEMSPSTNTATMRVNNKEPKRVSFGSPITTTPAIAQKDGGKKQRRG</sequence>
<feature type="compositionally biased region" description="Low complexity" evidence="1">
    <location>
        <begin position="228"/>
        <end position="237"/>
    </location>
</feature>
<feature type="compositionally biased region" description="Acidic residues" evidence="1">
    <location>
        <begin position="652"/>
        <end position="662"/>
    </location>
</feature>
<evidence type="ECO:0000259" key="2">
    <source>
        <dbReference type="Pfam" id="PF25909"/>
    </source>
</evidence>
<dbReference type="InterPro" id="IPR058706">
    <property type="entry name" value="zf-C2H2_AHC1-like"/>
</dbReference>
<feature type="region of interest" description="Disordered" evidence="1">
    <location>
        <begin position="652"/>
        <end position="914"/>
    </location>
</feature>
<feature type="compositionally biased region" description="Low complexity" evidence="1">
    <location>
        <begin position="783"/>
        <end position="796"/>
    </location>
</feature>
<feature type="compositionally biased region" description="Basic residues" evidence="1">
    <location>
        <begin position="835"/>
        <end position="844"/>
    </location>
</feature>
<feature type="compositionally biased region" description="Pro residues" evidence="1">
    <location>
        <begin position="704"/>
        <end position="717"/>
    </location>
</feature>